<name>A0ABV7AKW1_9RHOB</name>
<keyword evidence="5 6" id="KW-0408">Iron</keyword>
<dbReference type="InterPro" id="IPR002327">
    <property type="entry name" value="Cyt_c_1A/1B"/>
</dbReference>
<accession>A0ABV7AKW1</accession>
<evidence type="ECO:0000256" key="1">
    <source>
        <dbReference type="ARBA" id="ARBA00022448"/>
    </source>
</evidence>
<reference evidence="10" key="1">
    <citation type="journal article" date="2019" name="Int. J. Syst. Evol. Microbiol.">
        <title>The Global Catalogue of Microorganisms (GCM) 10K type strain sequencing project: providing services to taxonomists for standard genome sequencing and annotation.</title>
        <authorList>
            <consortium name="The Broad Institute Genomics Platform"/>
            <consortium name="The Broad Institute Genome Sequencing Center for Infectious Disease"/>
            <person name="Wu L."/>
            <person name="Ma J."/>
        </authorList>
    </citation>
    <scope>NUCLEOTIDE SEQUENCE [LARGE SCALE GENOMIC DNA]</scope>
    <source>
        <strain evidence="10">KCTC 62192</strain>
    </source>
</reference>
<keyword evidence="3 6" id="KW-0479">Metal-binding</keyword>
<dbReference type="EMBL" id="JBHRSK010000015">
    <property type="protein sequence ID" value="MFC2969750.1"/>
    <property type="molecule type" value="Genomic_DNA"/>
</dbReference>
<keyword evidence="4" id="KW-0249">Electron transport</keyword>
<evidence type="ECO:0000256" key="6">
    <source>
        <dbReference type="PROSITE-ProRule" id="PRU00433"/>
    </source>
</evidence>
<feature type="domain" description="Cytochrome c" evidence="8">
    <location>
        <begin position="22"/>
        <end position="136"/>
    </location>
</feature>
<evidence type="ECO:0000256" key="7">
    <source>
        <dbReference type="SAM" id="SignalP"/>
    </source>
</evidence>
<keyword evidence="10" id="KW-1185">Reference proteome</keyword>
<dbReference type="Proteomes" id="UP001595443">
    <property type="component" value="Unassembled WGS sequence"/>
</dbReference>
<dbReference type="RefSeq" id="WP_377834512.1">
    <property type="nucleotide sequence ID" value="NZ_JBHRSK010000015.1"/>
</dbReference>
<evidence type="ECO:0000313" key="10">
    <source>
        <dbReference type="Proteomes" id="UP001595443"/>
    </source>
</evidence>
<dbReference type="Gene3D" id="1.10.760.10">
    <property type="entry name" value="Cytochrome c-like domain"/>
    <property type="match status" value="1"/>
</dbReference>
<evidence type="ECO:0000313" key="9">
    <source>
        <dbReference type="EMBL" id="MFC2969750.1"/>
    </source>
</evidence>
<evidence type="ECO:0000256" key="5">
    <source>
        <dbReference type="ARBA" id="ARBA00023004"/>
    </source>
</evidence>
<keyword evidence="1" id="KW-0813">Transport</keyword>
<feature type="chain" id="PRO_5047341726" evidence="7">
    <location>
        <begin position="21"/>
        <end position="136"/>
    </location>
</feature>
<gene>
    <name evidence="9" type="ORF">ACFOES_16755</name>
</gene>
<dbReference type="PROSITE" id="PS51007">
    <property type="entry name" value="CYTC"/>
    <property type="match status" value="1"/>
</dbReference>
<organism evidence="9 10">
    <name type="scientific">Acidimangrovimonas pyrenivorans</name>
    <dbReference type="NCBI Taxonomy" id="2030798"/>
    <lineage>
        <taxon>Bacteria</taxon>
        <taxon>Pseudomonadati</taxon>
        <taxon>Pseudomonadota</taxon>
        <taxon>Alphaproteobacteria</taxon>
        <taxon>Rhodobacterales</taxon>
        <taxon>Paracoccaceae</taxon>
        <taxon>Acidimangrovimonas</taxon>
    </lineage>
</organism>
<evidence type="ECO:0000259" key="8">
    <source>
        <dbReference type="PROSITE" id="PS51007"/>
    </source>
</evidence>
<evidence type="ECO:0000256" key="3">
    <source>
        <dbReference type="ARBA" id="ARBA00022723"/>
    </source>
</evidence>
<proteinExistence type="predicted"/>
<keyword evidence="2 6" id="KW-0349">Heme</keyword>
<feature type="signal peptide" evidence="7">
    <location>
        <begin position="1"/>
        <end position="20"/>
    </location>
</feature>
<dbReference type="PANTHER" id="PTHR11961">
    <property type="entry name" value="CYTOCHROME C"/>
    <property type="match status" value="1"/>
</dbReference>
<keyword evidence="7" id="KW-0732">Signal</keyword>
<dbReference type="SUPFAM" id="SSF46626">
    <property type="entry name" value="Cytochrome c"/>
    <property type="match status" value="1"/>
</dbReference>
<sequence length="136" mass="14389">MKKHALTALTVLALASPAFAAGDAAKGEKEFKKCKACHSIIADDGTAIVKGGKVGPNLYGVIGRPAASEEGFRYGKGIQEAAEKGLVWDEAKVAEYVKDPTKFLDEITGDKAKSKMTFKLRRGGEDVAAYLASVVK</sequence>
<dbReference type="InterPro" id="IPR036909">
    <property type="entry name" value="Cyt_c-like_dom_sf"/>
</dbReference>
<evidence type="ECO:0000256" key="4">
    <source>
        <dbReference type="ARBA" id="ARBA00022982"/>
    </source>
</evidence>
<protein>
    <submittedName>
        <fullName evidence="9">C-type cytochrome</fullName>
    </submittedName>
</protein>
<dbReference type="InterPro" id="IPR009056">
    <property type="entry name" value="Cyt_c-like_dom"/>
</dbReference>
<evidence type="ECO:0000256" key="2">
    <source>
        <dbReference type="ARBA" id="ARBA00022617"/>
    </source>
</evidence>
<comment type="caution">
    <text evidence="9">The sequence shown here is derived from an EMBL/GenBank/DDBJ whole genome shotgun (WGS) entry which is preliminary data.</text>
</comment>